<keyword evidence="3" id="KW-1185">Reference proteome</keyword>
<protein>
    <recommendedName>
        <fullName evidence="1">KIB1-4 beta-propeller domain-containing protein</fullName>
    </recommendedName>
</protein>
<feature type="domain" description="KIB1-4 beta-propeller" evidence="1">
    <location>
        <begin position="67"/>
        <end position="340"/>
    </location>
</feature>
<sequence length="368" mass="42081">MGDWSQLIPDLLVSIARRIQLVEDFVAFGGVCSSWRAAATKDNFVKSWPTVPLLMLAEEKDCEDREFYSLSRGKIWRRLSLPEAKGKKCMESRGWFVTLEGNSGEMNLLHPFTRVQIELPNQKTFPDYELYEPENPRCFLLRAVLSADPSDTSDYVLVVVHSGGRHLGFWRPGDKSWTRIAAKRTGAFSDVNYYKGKFYAIDYSGRIWIWEDGDDEARFLFCIDTRIIDVDARQWYLVESEGELLIVGRDGVHFEDDEETYGATNFRVIHLDLVKSDWKEIRNLGERAIFVGHNSALSVDVASFPGIIKPNCIYFTDDSIEAYYWTLSQQGGGKDMGIYNLEDGKIERFDSIQSFSLIGPPVWISPSL</sequence>
<dbReference type="InterPro" id="IPR005174">
    <property type="entry name" value="KIB1-4_b-propeller"/>
</dbReference>
<evidence type="ECO:0000313" key="3">
    <source>
        <dbReference type="Proteomes" id="UP001630127"/>
    </source>
</evidence>
<dbReference type="Pfam" id="PF03478">
    <property type="entry name" value="Beta-prop_KIB1-4"/>
    <property type="match status" value="1"/>
</dbReference>
<dbReference type="Gene3D" id="1.20.1280.50">
    <property type="match status" value="1"/>
</dbReference>
<accession>A0ABD2XTX6</accession>
<dbReference type="PANTHER" id="PTHR44259">
    <property type="entry name" value="OS07G0183000 PROTEIN-RELATED"/>
    <property type="match status" value="1"/>
</dbReference>
<evidence type="ECO:0000313" key="2">
    <source>
        <dbReference type="EMBL" id="KAL3498807.1"/>
    </source>
</evidence>
<dbReference type="Proteomes" id="UP001630127">
    <property type="component" value="Unassembled WGS sequence"/>
</dbReference>
<name>A0ABD2XTX6_9GENT</name>
<gene>
    <name evidence="2" type="ORF">ACH5RR_041539</name>
</gene>
<organism evidence="2 3">
    <name type="scientific">Cinchona calisaya</name>
    <dbReference type="NCBI Taxonomy" id="153742"/>
    <lineage>
        <taxon>Eukaryota</taxon>
        <taxon>Viridiplantae</taxon>
        <taxon>Streptophyta</taxon>
        <taxon>Embryophyta</taxon>
        <taxon>Tracheophyta</taxon>
        <taxon>Spermatophyta</taxon>
        <taxon>Magnoliopsida</taxon>
        <taxon>eudicotyledons</taxon>
        <taxon>Gunneridae</taxon>
        <taxon>Pentapetalae</taxon>
        <taxon>asterids</taxon>
        <taxon>lamiids</taxon>
        <taxon>Gentianales</taxon>
        <taxon>Rubiaceae</taxon>
        <taxon>Cinchonoideae</taxon>
        <taxon>Cinchoneae</taxon>
        <taxon>Cinchona</taxon>
    </lineage>
</organism>
<dbReference type="InterPro" id="IPR050942">
    <property type="entry name" value="F-box_BR-signaling"/>
</dbReference>
<reference evidence="2 3" key="1">
    <citation type="submission" date="2024-11" db="EMBL/GenBank/DDBJ databases">
        <title>A near-complete genome assembly of Cinchona calisaya.</title>
        <authorList>
            <person name="Lian D.C."/>
            <person name="Zhao X.W."/>
            <person name="Wei L."/>
        </authorList>
    </citation>
    <scope>NUCLEOTIDE SEQUENCE [LARGE SCALE GENOMIC DNA]</scope>
    <source>
        <tissue evidence="2">Nenye</tissue>
    </source>
</reference>
<comment type="caution">
    <text evidence="2">The sequence shown here is derived from an EMBL/GenBank/DDBJ whole genome shotgun (WGS) entry which is preliminary data.</text>
</comment>
<dbReference type="PANTHER" id="PTHR44259:SF108">
    <property type="entry name" value="F-BOX PROTEIN SKIP23-LIKE"/>
    <property type="match status" value="1"/>
</dbReference>
<dbReference type="AlphaFoldDB" id="A0ABD2XTX6"/>
<evidence type="ECO:0000259" key="1">
    <source>
        <dbReference type="Pfam" id="PF03478"/>
    </source>
</evidence>
<dbReference type="EMBL" id="JBJUIK010000017">
    <property type="protein sequence ID" value="KAL3498807.1"/>
    <property type="molecule type" value="Genomic_DNA"/>
</dbReference>
<proteinExistence type="predicted"/>